<dbReference type="Proteomes" id="UP001066276">
    <property type="component" value="Chromosome 5"/>
</dbReference>
<evidence type="ECO:0000313" key="2">
    <source>
        <dbReference type="Proteomes" id="UP001066276"/>
    </source>
</evidence>
<gene>
    <name evidence="1" type="ORF">NDU88_001314</name>
</gene>
<evidence type="ECO:0000313" key="1">
    <source>
        <dbReference type="EMBL" id="KAJ1148479.1"/>
    </source>
</evidence>
<keyword evidence="2" id="KW-1185">Reference proteome</keyword>
<name>A0AAV7R872_PLEWA</name>
<sequence length="166" mass="19149">MITKLAEEIKKGFSVSKANQGSIKEVCEILETKFDLLAKRTQLLEETVESLKEDVVQIKQDLRESRACEQDLQDKLERIENIARKNHLRILNIPEGVEGNDIKSHCASLIKNSLQLEETEQEIGADIQRIDRDPFRRDPGRKKPRKVLMNFLTYALKESGPVLLYF</sequence>
<reference evidence="1" key="1">
    <citation type="journal article" date="2022" name="bioRxiv">
        <title>Sequencing and chromosome-scale assembly of the giantPleurodeles waltlgenome.</title>
        <authorList>
            <person name="Brown T."/>
            <person name="Elewa A."/>
            <person name="Iarovenko S."/>
            <person name="Subramanian E."/>
            <person name="Araus A.J."/>
            <person name="Petzold A."/>
            <person name="Susuki M."/>
            <person name="Suzuki K.-i.T."/>
            <person name="Hayashi T."/>
            <person name="Toyoda A."/>
            <person name="Oliveira C."/>
            <person name="Osipova E."/>
            <person name="Leigh N.D."/>
            <person name="Simon A."/>
            <person name="Yun M.H."/>
        </authorList>
    </citation>
    <scope>NUCLEOTIDE SEQUENCE</scope>
    <source>
        <strain evidence="1">20211129_DDA</strain>
        <tissue evidence="1">Liver</tissue>
    </source>
</reference>
<dbReference type="Gene3D" id="3.30.70.1820">
    <property type="entry name" value="L1 transposable element, RRM domain"/>
    <property type="match status" value="1"/>
</dbReference>
<dbReference type="EMBL" id="JANPWB010000009">
    <property type="protein sequence ID" value="KAJ1148479.1"/>
    <property type="molecule type" value="Genomic_DNA"/>
</dbReference>
<evidence type="ECO:0008006" key="3">
    <source>
        <dbReference type="Google" id="ProtNLM"/>
    </source>
</evidence>
<dbReference type="InterPro" id="IPR004244">
    <property type="entry name" value="Transposase_22"/>
</dbReference>
<organism evidence="1 2">
    <name type="scientific">Pleurodeles waltl</name>
    <name type="common">Iberian ribbed newt</name>
    <dbReference type="NCBI Taxonomy" id="8319"/>
    <lineage>
        <taxon>Eukaryota</taxon>
        <taxon>Metazoa</taxon>
        <taxon>Chordata</taxon>
        <taxon>Craniata</taxon>
        <taxon>Vertebrata</taxon>
        <taxon>Euteleostomi</taxon>
        <taxon>Amphibia</taxon>
        <taxon>Batrachia</taxon>
        <taxon>Caudata</taxon>
        <taxon>Salamandroidea</taxon>
        <taxon>Salamandridae</taxon>
        <taxon>Pleurodelinae</taxon>
        <taxon>Pleurodeles</taxon>
    </lineage>
</organism>
<protein>
    <recommendedName>
        <fullName evidence="3">L1 transposable element RRM domain-containing protein</fullName>
    </recommendedName>
</protein>
<dbReference type="AlphaFoldDB" id="A0AAV7R872"/>
<comment type="caution">
    <text evidence="1">The sequence shown here is derived from an EMBL/GenBank/DDBJ whole genome shotgun (WGS) entry which is preliminary data.</text>
</comment>
<proteinExistence type="predicted"/>
<dbReference type="PANTHER" id="PTHR11505">
    <property type="entry name" value="L1 TRANSPOSABLE ELEMENT-RELATED"/>
    <property type="match status" value="1"/>
</dbReference>
<accession>A0AAV7R872</accession>